<dbReference type="EMBL" id="LAVV01001041">
    <property type="protein sequence ID" value="KNZ63850.1"/>
    <property type="molecule type" value="Genomic_DNA"/>
</dbReference>
<gene>
    <name evidence="1" type="ORF">VP01_10938g1</name>
</gene>
<comment type="caution">
    <text evidence="1">The sequence shown here is derived from an EMBL/GenBank/DDBJ whole genome shotgun (WGS) entry which is preliminary data.</text>
</comment>
<evidence type="ECO:0000313" key="1">
    <source>
        <dbReference type="EMBL" id="KNZ63850.1"/>
    </source>
</evidence>
<name>A0A0L6VUG4_9BASI</name>
<evidence type="ECO:0000313" key="2">
    <source>
        <dbReference type="Proteomes" id="UP000037035"/>
    </source>
</evidence>
<proteinExistence type="predicted"/>
<feature type="non-terminal residue" evidence="1">
    <location>
        <position position="1"/>
    </location>
</feature>
<accession>A0A0L6VUG4</accession>
<protein>
    <submittedName>
        <fullName evidence="1">Uncharacterized protein</fullName>
    </submittedName>
</protein>
<dbReference type="Proteomes" id="UP000037035">
    <property type="component" value="Unassembled WGS sequence"/>
</dbReference>
<dbReference type="AlphaFoldDB" id="A0A0L6VUG4"/>
<sequence>RVKYQPLNLYPTVPLDEDLKPTRCPTPEQVTGACQTVDSTFFLLHSGRCVITDPKD</sequence>
<dbReference type="VEuPathDB" id="FungiDB:VP01_10938g1"/>
<organism evidence="1 2">
    <name type="scientific">Puccinia sorghi</name>
    <dbReference type="NCBI Taxonomy" id="27349"/>
    <lineage>
        <taxon>Eukaryota</taxon>
        <taxon>Fungi</taxon>
        <taxon>Dikarya</taxon>
        <taxon>Basidiomycota</taxon>
        <taxon>Pucciniomycotina</taxon>
        <taxon>Pucciniomycetes</taxon>
        <taxon>Pucciniales</taxon>
        <taxon>Pucciniaceae</taxon>
        <taxon>Puccinia</taxon>
    </lineage>
</organism>
<reference evidence="1 2" key="1">
    <citation type="submission" date="2015-08" db="EMBL/GenBank/DDBJ databases">
        <title>Next Generation Sequencing and Analysis of the Genome of Puccinia sorghi L Schw, the Causal Agent of Maize Common Rust.</title>
        <authorList>
            <person name="Rochi L."/>
            <person name="Burguener G."/>
            <person name="Darino M."/>
            <person name="Turjanski A."/>
            <person name="Kreff E."/>
            <person name="Dieguez M.J."/>
            <person name="Sacco F."/>
        </authorList>
    </citation>
    <scope>NUCLEOTIDE SEQUENCE [LARGE SCALE GENOMIC DNA]</scope>
    <source>
        <strain evidence="1 2">RO10H11247</strain>
    </source>
</reference>
<keyword evidence="2" id="KW-1185">Reference proteome</keyword>